<reference evidence="3" key="1">
    <citation type="submission" date="2020-11" db="EMBL/GenBank/DDBJ databases">
        <authorList>
            <consortium name="DOE Joint Genome Institute"/>
            <person name="Ahrendt S."/>
            <person name="Riley R."/>
            <person name="Andreopoulos W."/>
            <person name="Labutti K."/>
            <person name="Pangilinan J."/>
            <person name="Ruiz-Duenas F.J."/>
            <person name="Barrasa J.M."/>
            <person name="Sanchez-Garcia M."/>
            <person name="Camarero S."/>
            <person name="Miyauchi S."/>
            <person name="Serrano A."/>
            <person name="Linde D."/>
            <person name="Babiker R."/>
            <person name="Drula E."/>
            <person name="Ayuso-Fernandez I."/>
            <person name="Pacheco R."/>
            <person name="Padilla G."/>
            <person name="Ferreira P."/>
            <person name="Barriuso J."/>
            <person name="Kellner H."/>
            <person name="Castanera R."/>
            <person name="Alfaro M."/>
            <person name="Ramirez L."/>
            <person name="Pisabarro A.G."/>
            <person name="Kuo A."/>
            <person name="Tritt A."/>
            <person name="Lipzen A."/>
            <person name="He G."/>
            <person name="Yan M."/>
            <person name="Ng V."/>
            <person name="Cullen D."/>
            <person name="Martin F."/>
            <person name="Rosso M.-N."/>
            <person name="Henrissat B."/>
            <person name="Hibbett D."/>
            <person name="Martinez A.T."/>
            <person name="Grigoriev I.V."/>
        </authorList>
    </citation>
    <scope>NUCLEOTIDE SEQUENCE</scope>
    <source>
        <strain evidence="3">MF-IS2</strain>
    </source>
</reference>
<dbReference type="PANTHER" id="PTHR44329:SF214">
    <property type="entry name" value="PROTEIN KINASE DOMAIN-CONTAINING PROTEIN"/>
    <property type="match status" value="1"/>
</dbReference>
<dbReference type="InterPro" id="IPR011009">
    <property type="entry name" value="Kinase-like_dom_sf"/>
</dbReference>
<feature type="region of interest" description="Disordered" evidence="1">
    <location>
        <begin position="326"/>
        <end position="361"/>
    </location>
</feature>
<protein>
    <submittedName>
        <fullName evidence="3">Kinase-like protein</fullName>
    </submittedName>
</protein>
<keyword evidence="4" id="KW-1185">Reference proteome</keyword>
<feature type="domain" description="Protein kinase" evidence="2">
    <location>
        <begin position="71"/>
        <end position="345"/>
    </location>
</feature>
<dbReference type="AlphaFoldDB" id="A0A9P5XEV3"/>
<evidence type="ECO:0000313" key="3">
    <source>
        <dbReference type="EMBL" id="KAF9450092.1"/>
    </source>
</evidence>
<dbReference type="InterPro" id="IPR051681">
    <property type="entry name" value="Ser/Thr_Kinases-Pseudokinases"/>
</dbReference>
<dbReference type="InterPro" id="IPR001245">
    <property type="entry name" value="Ser-Thr/Tyr_kinase_cat_dom"/>
</dbReference>
<evidence type="ECO:0000259" key="2">
    <source>
        <dbReference type="PROSITE" id="PS50011"/>
    </source>
</evidence>
<dbReference type="SMART" id="SM00220">
    <property type="entry name" value="S_TKc"/>
    <property type="match status" value="1"/>
</dbReference>
<dbReference type="OrthoDB" id="4062651at2759"/>
<proteinExistence type="predicted"/>
<dbReference type="InterPro" id="IPR008271">
    <property type="entry name" value="Ser/Thr_kinase_AS"/>
</dbReference>
<feature type="compositionally biased region" description="Polar residues" evidence="1">
    <location>
        <begin position="326"/>
        <end position="340"/>
    </location>
</feature>
<sequence length="388" mass="43146">MTLFSTILEEKATYRRLLDLRGDLAQMSLNVLQRIIQSLPAKHQTMFGVALLRLSARSSLLPSCFILGGVERESDACTCGGFGDIYKGTFRGHRVCVKMVRVCGPSCMDYARTFKMFSKEAGVWSQVRHPNVLPFYGVHLDGKYRRMCLVSPWMENGNICEYLSINPHANRLSLARDVAHGLTHLHYKNIIHGDLKGPNVLISSSGRACLADFGLAYMSAPGILEWTSVRSSTHGCGTVRWNAPELIESDKGIASKNSDVYAFGCVCYEIFVDAVPFHEITHDLSVILAIVKGKKPSKPSDNSKPFTSWGLTDNIWNLMEQCWDSNPQHRPTAGNASQQLPHPPAYSRKKAQENEEATSRSQLRAAVMEDNEGGIPLALMEVLREVGW</sequence>
<dbReference type="GO" id="GO:0004674">
    <property type="term" value="F:protein serine/threonine kinase activity"/>
    <property type="evidence" value="ECO:0007669"/>
    <property type="project" value="TreeGrafter"/>
</dbReference>
<name>A0A9P5XEV3_9AGAR</name>
<dbReference type="PROSITE" id="PS50011">
    <property type="entry name" value="PROTEIN_KINASE_DOM"/>
    <property type="match status" value="1"/>
</dbReference>
<organism evidence="3 4">
    <name type="scientific">Macrolepiota fuliginosa MF-IS2</name>
    <dbReference type="NCBI Taxonomy" id="1400762"/>
    <lineage>
        <taxon>Eukaryota</taxon>
        <taxon>Fungi</taxon>
        <taxon>Dikarya</taxon>
        <taxon>Basidiomycota</taxon>
        <taxon>Agaricomycotina</taxon>
        <taxon>Agaricomycetes</taxon>
        <taxon>Agaricomycetidae</taxon>
        <taxon>Agaricales</taxon>
        <taxon>Agaricineae</taxon>
        <taxon>Agaricaceae</taxon>
        <taxon>Macrolepiota</taxon>
    </lineage>
</organism>
<dbReference type="PANTHER" id="PTHR44329">
    <property type="entry name" value="SERINE/THREONINE-PROTEIN KINASE TNNI3K-RELATED"/>
    <property type="match status" value="1"/>
</dbReference>
<evidence type="ECO:0000256" key="1">
    <source>
        <dbReference type="SAM" id="MobiDB-lite"/>
    </source>
</evidence>
<keyword evidence="3" id="KW-0808">Transferase</keyword>
<comment type="caution">
    <text evidence="3">The sequence shown here is derived from an EMBL/GenBank/DDBJ whole genome shotgun (WGS) entry which is preliminary data.</text>
</comment>
<dbReference type="Proteomes" id="UP000807342">
    <property type="component" value="Unassembled WGS sequence"/>
</dbReference>
<dbReference type="Gene3D" id="1.10.510.10">
    <property type="entry name" value="Transferase(Phosphotransferase) domain 1"/>
    <property type="match status" value="1"/>
</dbReference>
<accession>A0A9P5XEV3</accession>
<dbReference type="GO" id="GO:0005524">
    <property type="term" value="F:ATP binding"/>
    <property type="evidence" value="ECO:0007669"/>
    <property type="project" value="InterPro"/>
</dbReference>
<gene>
    <name evidence="3" type="ORF">P691DRAFT_498775</name>
</gene>
<dbReference type="SUPFAM" id="SSF56112">
    <property type="entry name" value="Protein kinase-like (PK-like)"/>
    <property type="match status" value="1"/>
</dbReference>
<dbReference type="PROSITE" id="PS00108">
    <property type="entry name" value="PROTEIN_KINASE_ST"/>
    <property type="match status" value="1"/>
</dbReference>
<keyword evidence="3" id="KW-0418">Kinase</keyword>
<dbReference type="Pfam" id="PF07714">
    <property type="entry name" value="PK_Tyr_Ser-Thr"/>
    <property type="match status" value="1"/>
</dbReference>
<evidence type="ECO:0000313" key="4">
    <source>
        <dbReference type="Proteomes" id="UP000807342"/>
    </source>
</evidence>
<dbReference type="InterPro" id="IPR000719">
    <property type="entry name" value="Prot_kinase_dom"/>
</dbReference>
<dbReference type="EMBL" id="MU151112">
    <property type="protein sequence ID" value="KAF9450092.1"/>
    <property type="molecule type" value="Genomic_DNA"/>
</dbReference>